<dbReference type="EMBL" id="CP017558">
    <property type="protein sequence ID" value="AOW06627.1"/>
    <property type="molecule type" value="Genomic_DNA"/>
</dbReference>
<evidence type="ECO:0000313" key="1">
    <source>
        <dbReference type="EMBL" id="AOW06627.1"/>
    </source>
</evidence>
<dbReference type="RefSeq" id="XP_068139354.1">
    <property type="nucleotide sequence ID" value="XM_068283253.1"/>
</dbReference>
<dbReference type="AlphaFoldDB" id="A0A1D8NLW6"/>
<reference evidence="1 2" key="1">
    <citation type="journal article" date="2016" name="PLoS ONE">
        <title>Sequence Assembly of Yarrowia lipolytica Strain W29/CLIB89 Shows Transposable Element Diversity.</title>
        <authorList>
            <person name="Magnan C."/>
            <person name="Yu J."/>
            <person name="Chang I."/>
            <person name="Jahn E."/>
            <person name="Kanomata Y."/>
            <person name="Wu J."/>
            <person name="Zeller M."/>
            <person name="Oakes M."/>
            <person name="Baldi P."/>
            <person name="Sandmeyer S."/>
        </authorList>
    </citation>
    <scope>NUCLEOTIDE SEQUENCE [LARGE SCALE GENOMIC DNA]</scope>
    <source>
        <strain evidence="2">CLIB89(W29)</strain>
    </source>
</reference>
<evidence type="ECO:0000313" key="2">
    <source>
        <dbReference type="Proteomes" id="UP000182444"/>
    </source>
</evidence>
<gene>
    <name evidence="1" type="ORF">YALI1_F05967g</name>
</gene>
<dbReference type="PROSITE" id="PS51257">
    <property type="entry name" value="PROKAR_LIPOPROTEIN"/>
    <property type="match status" value="1"/>
</dbReference>
<dbReference type="VEuPathDB" id="FungiDB:YALI1_F05967g"/>
<protein>
    <submittedName>
        <fullName evidence="1">Uncharacterized protein</fullName>
    </submittedName>
</protein>
<accession>A0A1D8NLW6</accession>
<organism evidence="1 2">
    <name type="scientific">Yarrowia lipolytica</name>
    <name type="common">Candida lipolytica</name>
    <dbReference type="NCBI Taxonomy" id="4952"/>
    <lineage>
        <taxon>Eukaryota</taxon>
        <taxon>Fungi</taxon>
        <taxon>Dikarya</taxon>
        <taxon>Ascomycota</taxon>
        <taxon>Saccharomycotina</taxon>
        <taxon>Dipodascomycetes</taxon>
        <taxon>Dipodascales</taxon>
        <taxon>Dipodascales incertae sedis</taxon>
        <taxon>Yarrowia</taxon>
    </lineage>
</organism>
<sequence length="106" mass="12038">MELRTENEDQVFLCSLTTFGCHHSALNKSVLVSSHLTSSLTTTSDTPSSIPLNRRIKTFRDKMKSSYGMVVPRRNHSDHSKPVKFRLLINPSRTDSHRSHTDQVPC</sequence>
<proteinExistence type="predicted"/>
<dbReference type="GeneID" id="94583842"/>
<dbReference type="Proteomes" id="UP000182444">
    <property type="component" value="Chromosome 1F"/>
</dbReference>
<name>A0A1D8NLW6_YARLL</name>